<dbReference type="EMBL" id="JBFNQN010000006">
    <property type="protein sequence ID" value="MEW9265024.1"/>
    <property type="molecule type" value="Genomic_DNA"/>
</dbReference>
<dbReference type="GO" id="GO:0016740">
    <property type="term" value="F:transferase activity"/>
    <property type="evidence" value="ECO:0007669"/>
    <property type="project" value="UniProtKB-KW"/>
</dbReference>
<dbReference type="EC" id="2.-.-.-" evidence="2"/>
<comment type="caution">
    <text evidence="2">The sequence shown here is derived from an EMBL/GenBank/DDBJ whole genome shotgun (WGS) entry which is preliminary data.</text>
</comment>
<dbReference type="RefSeq" id="WP_367637927.1">
    <property type="nucleotide sequence ID" value="NZ_JBFNQN010000006.1"/>
</dbReference>
<dbReference type="Gene3D" id="3.40.630.30">
    <property type="match status" value="1"/>
</dbReference>
<dbReference type="InterPro" id="IPR000182">
    <property type="entry name" value="GNAT_dom"/>
</dbReference>
<evidence type="ECO:0000313" key="2">
    <source>
        <dbReference type="EMBL" id="MEW9265024.1"/>
    </source>
</evidence>
<name>A0ABV3P5W6_9ACTN</name>
<organism evidence="2 3">
    <name type="scientific">Kineococcus endophyticus</name>
    <dbReference type="NCBI Taxonomy" id="1181883"/>
    <lineage>
        <taxon>Bacteria</taxon>
        <taxon>Bacillati</taxon>
        <taxon>Actinomycetota</taxon>
        <taxon>Actinomycetes</taxon>
        <taxon>Kineosporiales</taxon>
        <taxon>Kineosporiaceae</taxon>
        <taxon>Kineococcus</taxon>
    </lineage>
</organism>
<keyword evidence="3" id="KW-1185">Reference proteome</keyword>
<feature type="domain" description="N-acetyltransferase" evidence="1">
    <location>
        <begin position="39"/>
        <end position="190"/>
    </location>
</feature>
<dbReference type="InterPro" id="IPR016181">
    <property type="entry name" value="Acyl_CoA_acyltransferase"/>
</dbReference>
<dbReference type="SUPFAM" id="SSF55729">
    <property type="entry name" value="Acyl-CoA N-acyltransferases (Nat)"/>
    <property type="match status" value="1"/>
</dbReference>
<dbReference type="PROSITE" id="PS51186">
    <property type="entry name" value="GNAT"/>
    <property type="match status" value="1"/>
</dbReference>
<sequence length="217" mass="23941">MLPADLHPFAALRLTVPDPDGDVELRTGDLEGVVELSRVAARGVHAEDAMPFAFPWSDCEPEERARRTLRWQLGGWASWTPQDWRIDFVVRRAGAVVGTQSLEARDFRVLREVTTGSWLGREHQGRGTGTLMRTAVLHLAFAGLGAVRARSDAFLDNPASLGVSRRLGYTDDGQRTVVRRDAPVVTQRLRLEAADWDDRARPAVQVDGLEPVLAALA</sequence>
<dbReference type="PANTHER" id="PTHR43441:SF11">
    <property type="entry name" value="RIBOSOMAL-PROTEIN-SERINE ACETYLTRANSFERASE"/>
    <property type="match status" value="1"/>
</dbReference>
<proteinExistence type="predicted"/>
<gene>
    <name evidence="2" type="ORF">AB1207_09715</name>
</gene>
<evidence type="ECO:0000259" key="1">
    <source>
        <dbReference type="PROSITE" id="PS51186"/>
    </source>
</evidence>
<reference evidence="2 3" key="1">
    <citation type="submission" date="2024-07" db="EMBL/GenBank/DDBJ databases">
        <authorList>
            <person name="Thanompreechachai J."/>
            <person name="Duangmal K."/>
        </authorList>
    </citation>
    <scope>NUCLEOTIDE SEQUENCE [LARGE SCALE GENOMIC DNA]</scope>
    <source>
        <strain evidence="2 3">KCTC 19886</strain>
    </source>
</reference>
<keyword evidence="2" id="KW-0808">Transferase</keyword>
<evidence type="ECO:0000313" key="3">
    <source>
        <dbReference type="Proteomes" id="UP001555826"/>
    </source>
</evidence>
<protein>
    <submittedName>
        <fullName evidence="2">GNAT family protein</fullName>
        <ecNumber evidence="2">2.-.-.-</ecNumber>
    </submittedName>
</protein>
<dbReference type="PANTHER" id="PTHR43441">
    <property type="entry name" value="RIBOSOMAL-PROTEIN-SERINE ACETYLTRANSFERASE"/>
    <property type="match status" value="1"/>
</dbReference>
<dbReference type="Pfam" id="PF13302">
    <property type="entry name" value="Acetyltransf_3"/>
    <property type="match status" value="1"/>
</dbReference>
<dbReference type="InterPro" id="IPR051908">
    <property type="entry name" value="Ribosomal_N-acetyltransferase"/>
</dbReference>
<accession>A0ABV3P5W6</accession>
<dbReference type="Proteomes" id="UP001555826">
    <property type="component" value="Unassembled WGS sequence"/>
</dbReference>